<dbReference type="PANTHER" id="PTHR44591">
    <property type="entry name" value="STRESS RESPONSE REGULATOR PROTEIN 1"/>
    <property type="match status" value="1"/>
</dbReference>
<dbReference type="STRING" id="530564.Psta_3636"/>
<evidence type="ECO:0000313" key="5">
    <source>
        <dbReference type="EMBL" id="ADB18297.1"/>
    </source>
</evidence>
<dbReference type="SUPFAM" id="SSF52172">
    <property type="entry name" value="CheY-like"/>
    <property type="match status" value="1"/>
</dbReference>
<accession>D2QZA5</accession>
<dbReference type="PROSITE" id="PS50110">
    <property type="entry name" value="RESPONSE_REGULATORY"/>
    <property type="match status" value="1"/>
</dbReference>
<dbReference type="PANTHER" id="PTHR44591:SF14">
    <property type="entry name" value="PROTEIN PILG"/>
    <property type="match status" value="1"/>
</dbReference>
<organism evidence="5 6">
    <name type="scientific">Pirellula staleyi (strain ATCC 27377 / DSM 6068 / ICPB 4128)</name>
    <name type="common">Pirella staleyi</name>
    <dbReference type="NCBI Taxonomy" id="530564"/>
    <lineage>
        <taxon>Bacteria</taxon>
        <taxon>Pseudomonadati</taxon>
        <taxon>Planctomycetota</taxon>
        <taxon>Planctomycetia</taxon>
        <taxon>Pirellulales</taxon>
        <taxon>Pirellulaceae</taxon>
        <taxon>Pirellula</taxon>
    </lineage>
</organism>
<dbReference type="Gene3D" id="3.40.50.2300">
    <property type="match status" value="1"/>
</dbReference>
<evidence type="ECO:0000259" key="4">
    <source>
        <dbReference type="PROSITE" id="PS50110"/>
    </source>
</evidence>
<keyword evidence="1 3" id="KW-0597">Phosphoprotein</keyword>
<dbReference type="Pfam" id="PF00072">
    <property type="entry name" value="Response_reg"/>
    <property type="match status" value="1"/>
</dbReference>
<dbReference type="InterPro" id="IPR001789">
    <property type="entry name" value="Sig_transdc_resp-reg_receiver"/>
</dbReference>
<dbReference type="Proteomes" id="UP000001887">
    <property type="component" value="Chromosome"/>
</dbReference>
<evidence type="ECO:0000256" key="2">
    <source>
        <dbReference type="ARBA" id="ARBA00023012"/>
    </source>
</evidence>
<protein>
    <submittedName>
        <fullName evidence="5">Response regulator receiver protein</fullName>
    </submittedName>
</protein>
<dbReference type="EMBL" id="CP001848">
    <property type="protein sequence ID" value="ADB18297.1"/>
    <property type="molecule type" value="Genomic_DNA"/>
</dbReference>
<dbReference type="InterPro" id="IPR050595">
    <property type="entry name" value="Bact_response_regulator"/>
</dbReference>
<proteinExistence type="predicted"/>
<gene>
    <name evidence="5" type="ordered locus">Psta_3636</name>
</gene>
<sequence>MAKTILLCDDELHILRAAEFKFRRGGYDVLLASDGEEAWQLIRKQLPDILVTDCQMPRLSGLELAERVRNNSETNMLPVIMLSAKGFELSQQEISERYGIRLLLGKPFSPRDLYARVEAILAGDSPLASCCPTSAVSQWLLPHRF</sequence>
<evidence type="ECO:0000256" key="3">
    <source>
        <dbReference type="PROSITE-ProRule" id="PRU00169"/>
    </source>
</evidence>
<dbReference type="GO" id="GO:0000160">
    <property type="term" value="P:phosphorelay signal transduction system"/>
    <property type="evidence" value="ECO:0007669"/>
    <property type="project" value="UniProtKB-KW"/>
</dbReference>
<evidence type="ECO:0000313" key="6">
    <source>
        <dbReference type="Proteomes" id="UP000001887"/>
    </source>
</evidence>
<keyword evidence="6" id="KW-1185">Reference proteome</keyword>
<dbReference type="AlphaFoldDB" id="D2QZA5"/>
<reference evidence="5 6" key="1">
    <citation type="journal article" date="2009" name="Stand. Genomic Sci.">
        <title>Complete genome sequence of Pirellula staleyi type strain (ATCC 27377).</title>
        <authorList>
            <person name="Clum A."/>
            <person name="Tindall B.J."/>
            <person name="Sikorski J."/>
            <person name="Ivanova N."/>
            <person name="Mavrommatis K."/>
            <person name="Lucas S."/>
            <person name="Glavina del Rio T."/>
            <person name="Nolan M."/>
            <person name="Chen F."/>
            <person name="Tice H."/>
            <person name="Pitluck S."/>
            <person name="Cheng J.F."/>
            <person name="Chertkov O."/>
            <person name="Brettin T."/>
            <person name="Han C."/>
            <person name="Detter J.C."/>
            <person name="Kuske C."/>
            <person name="Bruce D."/>
            <person name="Goodwin L."/>
            <person name="Ovchinikova G."/>
            <person name="Pati A."/>
            <person name="Mikhailova N."/>
            <person name="Chen A."/>
            <person name="Palaniappan K."/>
            <person name="Land M."/>
            <person name="Hauser L."/>
            <person name="Chang Y.J."/>
            <person name="Jeffries C.D."/>
            <person name="Chain P."/>
            <person name="Rohde M."/>
            <person name="Goker M."/>
            <person name="Bristow J."/>
            <person name="Eisen J.A."/>
            <person name="Markowitz V."/>
            <person name="Hugenholtz P."/>
            <person name="Kyrpides N.C."/>
            <person name="Klenk H.P."/>
            <person name="Lapidus A."/>
        </authorList>
    </citation>
    <scope>NUCLEOTIDE SEQUENCE [LARGE SCALE GENOMIC DNA]</scope>
    <source>
        <strain evidence="6">ATCC 27377 / DSM 6068 / ICPB 4128</strain>
    </source>
</reference>
<name>D2QZA5_PIRSD</name>
<dbReference type="InterPro" id="IPR011006">
    <property type="entry name" value="CheY-like_superfamily"/>
</dbReference>
<feature type="domain" description="Response regulatory" evidence="4">
    <location>
        <begin position="4"/>
        <end position="121"/>
    </location>
</feature>
<dbReference type="OrthoDB" id="272828at2"/>
<keyword evidence="2" id="KW-0902">Two-component regulatory system</keyword>
<dbReference type="SMART" id="SM00448">
    <property type="entry name" value="REC"/>
    <property type="match status" value="1"/>
</dbReference>
<feature type="modified residue" description="4-aspartylphosphate" evidence="3">
    <location>
        <position position="53"/>
    </location>
</feature>
<dbReference type="HOGENOM" id="CLU_000445_69_17_0"/>
<dbReference type="eggNOG" id="COG0745">
    <property type="taxonomic scope" value="Bacteria"/>
</dbReference>
<evidence type="ECO:0000256" key="1">
    <source>
        <dbReference type="ARBA" id="ARBA00022553"/>
    </source>
</evidence>
<dbReference type="KEGG" id="psl:Psta_3636"/>